<dbReference type="InterPro" id="IPR050727">
    <property type="entry name" value="GH43_arabinanases"/>
</dbReference>
<dbReference type="Proteomes" id="UP001207408">
    <property type="component" value="Unassembled WGS sequence"/>
</dbReference>
<feature type="active site" description="Proton donor" evidence="5">
    <location>
        <position position="250"/>
    </location>
</feature>
<comment type="pathway">
    <text evidence="1">Glycan metabolism; L-arabinan degradation.</text>
</comment>
<proteinExistence type="inferred from homology"/>
<feature type="chain" id="PRO_5041987541" evidence="8">
    <location>
        <begin position="25"/>
        <end position="501"/>
    </location>
</feature>
<feature type="signal peptide" evidence="8">
    <location>
        <begin position="1"/>
        <end position="24"/>
    </location>
</feature>
<dbReference type="CDD" id="cd08998">
    <property type="entry name" value="GH43_Arb43a-like"/>
    <property type="match status" value="1"/>
</dbReference>
<keyword evidence="8" id="KW-0732">Signal</keyword>
<evidence type="ECO:0000256" key="5">
    <source>
        <dbReference type="PIRSR" id="PIRSR606710-1"/>
    </source>
</evidence>
<feature type="site" description="Important for catalytic activity, responsible for pKa modulation of the active site Glu and correct orientation of both the proton donor and substrate" evidence="6">
    <location>
        <position position="193"/>
    </location>
</feature>
<name>A0AAE3SJD2_9BACT</name>
<dbReference type="SUPFAM" id="SSF75005">
    <property type="entry name" value="Arabinanase/levansucrase/invertase"/>
    <property type="match status" value="1"/>
</dbReference>
<evidence type="ECO:0000256" key="8">
    <source>
        <dbReference type="SAM" id="SignalP"/>
    </source>
</evidence>
<feature type="active site" description="Proton acceptor" evidence="5">
    <location>
        <position position="56"/>
    </location>
</feature>
<reference evidence="9" key="1">
    <citation type="submission" date="2022-10" db="EMBL/GenBank/DDBJ databases">
        <authorList>
            <person name="Yu W.X."/>
        </authorList>
    </citation>
    <scope>NUCLEOTIDE SEQUENCE</scope>
    <source>
        <strain evidence="9">D04</strain>
    </source>
</reference>
<evidence type="ECO:0000313" key="9">
    <source>
        <dbReference type="EMBL" id="MCW3805329.1"/>
    </source>
</evidence>
<protein>
    <submittedName>
        <fullName evidence="9">Arabinan endo-1,5-alpha-L-arabinosidase</fullName>
    </submittedName>
</protein>
<evidence type="ECO:0000256" key="2">
    <source>
        <dbReference type="ARBA" id="ARBA00009865"/>
    </source>
</evidence>
<dbReference type="GO" id="GO:0004553">
    <property type="term" value="F:hydrolase activity, hydrolyzing O-glycosyl compounds"/>
    <property type="evidence" value="ECO:0007669"/>
    <property type="project" value="InterPro"/>
</dbReference>
<evidence type="ECO:0000256" key="1">
    <source>
        <dbReference type="ARBA" id="ARBA00004834"/>
    </source>
</evidence>
<comment type="caution">
    <text evidence="9">The sequence shown here is derived from an EMBL/GenBank/DDBJ whole genome shotgun (WGS) entry which is preliminary data.</text>
</comment>
<evidence type="ECO:0000256" key="4">
    <source>
        <dbReference type="ARBA" id="ARBA00023295"/>
    </source>
</evidence>
<dbReference type="InterPro" id="IPR023296">
    <property type="entry name" value="Glyco_hydro_beta-prop_sf"/>
</dbReference>
<dbReference type="EMBL" id="JAPDPI010000010">
    <property type="protein sequence ID" value="MCW3805329.1"/>
    <property type="molecule type" value="Genomic_DNA"/>
</dbReference>
<accession>A0AAE3SJD2</accession>
<keyword evidence="4 7" id="KW-0326">Glycosidase</keyword>
<dbReference type="AlphaFoldDB" id="A0AAE3SJD2"/>
<dbReference type="Pfam" id="PF04616">
    <property type="entry name" value="Glyco_hydro_43"/>
    <property type="match status" value="1"/>
</dbReference>
<keyword evidence="10" id="KW-1185">Reference proteome</keyword>
<sequence>MKKYVARFFLMGILVFYITGCHDAAQQVSQNPYKDDYTKIASLKNRNQWNGANVHDPTCIKVNDTYYLYSTDAYYIPPNINFKDDSLVSMGYIPVRSSKDLVHWNFEGWVFDSIPHKAFQHVKESNNGKSPDNIWAPFIREVAGQYRLYYSVSSFGSKGSCIGLAISSSPMGPWTDKGIVVKTTDDDNMNAIDPTVITDSKTGRDWMIYGSYFGGLYCLELNPATGKSLRQGDLGKCVARRAEGGDRIIEAPEIIYNSEQDMYYLFISYDPLFTFYNIRVGRSSSPEGPFLDYFGKDLKDTANNYPILTHSYMFNNHMGWSGNGHCAVLQEGKRSFVMHQGRLAPANLMLQLMVREVKWLKNGWPVVSPERYNSIDDDQRFGADALNGNWEIIELKDIEEVVELWQGQLPPGGWKYTSRAFNRSSLMEIKEGEVIKAADLIFKGFNVVDDSVEFIDENGQTVECKLYAGWDWENKCETILFSGIMPNGHGVWGKKVKIQTK</sequence>
<dbReference type="PANTHER" id="PTHR43301:SF3">
    <property type="entry name" value="ARABINAN ENDO-1,5-ALPHA-L-ARABINOSIDASE A-RELATED"/>
    <property type="match status" value="1"/>
</dbReference>
<evidence type="ECO:0000256" key="3">
    <source>
        <dbReference type="ARBA" id="ARBA00022801"/>
    </source>
</evidence>
<dbReference type="RefSeq" id="WP_301198700.1">
    <property type="nucleotide sequence ID" value="NZ_JAPDPI010000010.1"/>
</dbReference>
<dbReference type="InterPro" id="IPR006710">
    <property type="entry name" value="Glyco_hydro_43"/>
</dbReference>
<keyword evidence="3 7" id="KW-0378">Hydrolase</keyword>
<dbReference type="PANTHER" id="PTHR43301">
    <property type="entry name" value="ARABINAN ENDO-1,5-ALPHA-L-ARABINOSIDASE"/>
    <property type="match status" value="1"/>
</dbReference>
<organism evidence="9 10">
    <name type="scientific">Plebeiibacterium marinum</name>
    <dbReference type="NCBI Taxonomy" id="2992111"/>
    <lineage>
        <taxon>Bacteria</taxon>
        <taxon>Pseudomonadati</taxon>
        <taxon>Bacteroidota</taxon>
        <taxon>Bacteroidia</taxon>
        <taxon>Marinilabiliales</taxon>
        <taxon>Marinilabiliaceae</taxon>
        <taxon>Plebeiibacterium</taxon>
    </lineage>
</organism>
<evidence type="ECO:0000256" key="6">
    <source>
        <dbReference type="PIRSR" id="PIRSR606710-2"/>
    </source>
</evidence>
<gene>
    <name evidence="9" type="ORF">OM074_06800</name>
</gene>
<dbReference type="GO" id="GO:0005975">
    <property type="term" value="P:carbohydrate metabolic process"/>
    <property type="evidence" value="ECO:0007669"/>
    <property type="project" value="InterPro"/>
</dbReference>
<evidence type="ECO:0000313" key="10">
    <source>
        <dbReference type="Proteomes" id="UP001207408"/>
    </source>
</evidence>
<evidence type="ECO:0000256" key="7">
    <source>
        <dbReference type="RuleBase" id="RU361187"/>
    </source>
</evidence>
<comment type="similarity">
    <text evidence="2 7">Belongs to the glycosyl hydrolase 43 family.</text>
</comment>
<dbReference type="Gene3D" id="2.115.10.20">
    <property type="entry name" value="Glycosyl hydrolase domain, family 43"/>
    <property type="match status" value="1"/>
</dbReference>